<proteinExistence type="inferred from homology"/>
<evidence type="ECO:0000256" key="3">
    <source>
        <dbReference type="ARBA" id="ARBA00004174"/>
    </source>
</evidence>
<evidence type="ECO:0000256" key="6">
    <source>
        <dbReference type="ARBA" id="ARBA00022617"/>
    </source>
</evidence>
<evidence type="ECO:0000256" key="5">
    <source>
        <dbReference type="ARBA" id="ARBA00010617"/>
    </source>
</evidence>
<evidence type="ECO:0000256" key="9">
    <source>
        <dbReference type="ARBA" id="ARBA00022848"/>
    </source>
</evidence>
<dbReference type="InterPro" id="IPR002401">
    <property type="entry name" value="Cyt_P450_E_grp-I"/>
</dbReference>
<dbReference type="Proteomes" id="UP000069940">
    <property type="component" value="Unassembled WGS sequence"/>
</dbReference>
<keyword evidence="8" id="KW-0256">Endoplasmic reticulum</keyword>
<reference evidence="14" key="2">
    <citation type="submission" date="2025-05" db="UniProtKB">
        <authorList>
            <consortium name="EnsemblMetazoa"/>
        </authorList>
    </citation>
    <scope>IDENTIFICATION</scope>
    <source>
        <strain evidence="14">Foshan</strain>
    </source>
</reference>
<keyword evidence="10" id="KW-0560">Oxidoreductase</keyword>
<protein>
    <recommendedName>
        <fullName evidence="16">Cytochrome P450</fullName>
    </recommendedName>
</protein>
<comment type="function">
    <text evidence="2">May be involved in the metabolism of insect hormones and in the breakdown of synthetic insecticides.</text>
</comment>
<dbReference type="PANTHER" id="PTHR24291:SF189">
    <property type="entry name" value="CYTOCHROME P450 4C3-RELATED"/>
    <property type="match status" value="1"/>
</dbReference>
<name>A0ABM1ZS93_AEDAL</name>
<evidence type="ECO:0000313" key="15">
    <source>
        <dbReference type="Proteomes" id="UP000069940"/>
    </source>
</evidence>
<dbReference type="PANTHER" id="PTHR24291">
    <property type="entry name" value="CYTOCHROME P450 FAMILY 4"/>
    <property type="match status" value="1"/>
</dbReference>
<organism evidence="14 15">
    <name type="scientific">Aedes albopictus</name>
    <name type="common">Asian tiger mosquito</name>
    <name type="synonym">Stegomyia albopicta</name>
    <dbReference type="NCBI Taxonomy" id="7160"/>
    <lineage>
        <taxon>Eukaryota</taxon>
        <taxon>Metazoa</taxon>
        <taxon>Ecdysozoa</taxon>
        <taxon>Arthropoda</taxon>
        <taxon>Hexapoda</taxon>
        <taxon>Insecta</taxon>
        <taxon>Pterygota</taxon>
        <taxon>Neoptera</taxon>
        <taxon>Endopterygota</taxon>
        <taxon>Diptera</taxon>
        <taxon>Nematocera</taxon>
        <taxon>Culicoidea</taxon>
        <taxon>Culicidae</taxon>
        <taxon>Culicinae</taxon>
        <taxon>Aedini</taxon>
        <taxon>Aedes</taxon>
        <taxon>Stegomyia</taxon>
    </lineage>
</organism>
<keyword evidence="7" id="KW-0479">Metal-binding</keyword>
<evidence type="ECO:0000256" key="1">
    <source>
        <dbReference type="ARBA" id="ARBA00001971"/>
    </source>
</evidence>
<keyword evidence="15" id="KW-1185">Reference proteome</keyword>
<evidence type="ECO:0000256" key="10">
    <source>
        <dbReference type="ARBA" id="ARBA00023002"/>
    </source>
</evidence>
<dbReference type="SUPFAM" id="SSF48264">
    <property type="entry name" value="Cytochrome P450"/>
    <property type="match status" value="1"/>
</dbReference>
<evidence type="ECO:0000256" key="2">
    <source>
        <dbReference type="ARBA" id="ARBA00003690"/>
    </source>
</evidence>
<dbReference type="EnsemblMetazoa" id="AALFPA23_021195.R31299">
    <property type="protein sequence ID" value="AALFPA23_021195.P31299"/>
    <property type="gene ID" value="AALFPA23_021195"/>
</dbReference>
<dbReference type="InterPro" id="IPR001128">
    <property type="entry name" value="Cyt_P450"/>
</dbReference>
<sequence>MYLLVFLSAILFLGVVWYWFYRRQFQFADKWPSVQPRYPIVGNAPIMLGKNDVERFQEIKRVFGECDRITTAWAGPKMLLITSHPDIVHQILSSPDCLERPFLYRFAGFTQGIFTAKLPVWKDNRKRLNSTFNQRIVHGFVPYFVKCCEKMTESLLACADEEIVNIQKYTAVCALEMAAGTTLGGDVLQQAEGKVEFKRGLDLAFNGASRRMITVHLYPDFIYQLTHYYKELMEGRRIICDFFTKLLIERKKFLLHQSNNSDADAEEEYNKPKILVDQLLGVSHDGRQFNDIQIRDNVYAVITGATDTTSLATAHACLFLSFYPDIQERVHAEIAEVFPGDSTDYSPENIKKLTYLDMFINEVQRHCTVVPYVARENTAEIEIDGVKVPPGNIFIMSLYTMHKRADIWGPDAEKFDPENFTEERIKERHPAAFLPYSAGSKNCLGWRYAIFGMKLIMIHLVRNFHFSSKIKHEDMQFRHDLTLKLPFQHLVQLKKRNPGRCPTVAG</sequence>
<reference evidence="15" key="1">
    <citation type="journal article" date="2015" name="Proc. Natl. Acad. Sci. U.S.A.">
        <title>Genome sequence of the Asian Tiger mosquito, Aedes albopictus, reveals insights into its biology, genetics, and evolution.</title>
        <authorList>
            <person name="Chen X.G."/>
            <person name="Jiang X."/>
            <person name="Gu J."/>
            <person name="Xu M."/>
            <person name="Wu Y."/>
            <person name="Deng Y."/>
            <person name="Zhang C."/>
            <person name="Bonizzoni M."/>
            <person name="Dermauw W."/>
            <person name="Vontas J."/>
            <person name="Armbruster P."/>
            <person name="Huang X."/>
            <person name="Yang Y."/>
            <person name="Zhang H."/>
            <person name="He W."/>
            <person name="Peng H."/>
            <person name="Liu Y."/>
            <person name="Wu K."/>
            <person name="Chen J."/>
            <person name="Lirakis M."/>
            <person name="Topalis P."/>
            <person name="Van Leeuwen T."/>
            <person name="Hall A.B."/>
            <person name="Jiang X."/>
            <person name="Thorpe C."/>
            <person name="Mueller R.L."/>
            <person name="Sun C."/>
            <person name="Waterhouse R.M."/>
            <person name="Yan G."/>
            <person name="Tu Z.J."/>
            <person name="Fang X."/>
            <person name="James A.A."/>
        </authorList>
    </citation>
    <scope>NUCLEOTIDE SEQUENCE [LARGE SCALE GENOMIC DNA]</scope>
    <source>
        <strain evidence="15">Foshan</strain>
    </source>
</reference>
<dbReference type="InterPro" id="IPR050196">
    <property type="entry name" value="Cytochrome_P450_Monoox"/>
</dbReference>
<evidence type="ECO:0000256" key="8">
    <source>
        <dbReference type="ARBA" id="ARBA00022824"/>
    </source>
</evidence>
<evidence type="ECO:0000256" key="12">
    <source>
        <dbReference type="ARBA" id="ARBA00023033"/>
    </source>
</evidence>
<evidence type="ECO:0000313" key="14">
    <source>
        <dbReference type="EnsemblMetazoa" id="AALFPA23_021195.P31299"/>
    </source>
</evidence>
<evidence type="ECO:0000256" key="13">
    <source>
        <dbReference type="ARBA" id="ARBA00023136"/>
    </source>
</evidence>
<dbReference type="Pfam" id="PF00067">
    <property type="entry name" value="p450"/>
    <property type="match status" value="1"/>
</dbReference>
<dbReference type="GeneID" id="109429408"/>
<dbReference type="RefSeq" id="XP_019560905.3">
    <property type="nucleotide sequence ID" value="XM_019705360.3"/>
</dbReference>
<accession>A0ABM1ZS93</accession>
<keyword evidence="11" id="KW-0408">Iron</keyword>
<comment type="similarity">
    <text evidence="5">Belongs to the cytochrome P450 family.</text>
</comment>
<dbReference type="Gene3D" id="1.10.630.10">
    <property type="entry name" value="Cytochrome P450"/>
    <property type="match status" value="1"/>
</dbReference>
<evidence type="ECO:0000256" key="4">
    <source>
        <dbReference type="ARBA" id="ARBA00004406"/>
    </source>
</evidence>
<evidence type="ECO:0000256" key="11">
    <source>
        <dbReference type="ARBA" id="ARBA00023004"/>
    </source>
</evidence>
<evidence type="ECO:0008006" key="16">
    <source>
        <dbReference type="Google" id="ProtNLM"/>
    </source>
</evidence>
<evidence type="ECO:0000256" key="7">
    <source>
        <dbReference type="ARBA" id="ARBA00022723"/>
    </source>
</evidence>
<dbReference type="PRINTS" id="PR00463">
    <property type="entry name" value="EP450I"/>
</dbReference>
<keyword evidence="9" id="KW-0492">Microsome</keyword>
<keyword evidence="12" id="KW-0503">Monooxygenase</keyword>
<dbReference type="InterPro" id="IPR036396">
    <property type="entry name" value="Cyt_P450_sf"/>
</dbReference>
<keyword evidence="6" id="KW-0349">Heme</keyword>
<comment type="subcellular location">
    <subcellularLocation>
        <location evidence="4">Endoplasmic reticulum membrane</location>
        <topology evidence="4">Peripheral membrane protein</topology>
    </subcellularLocation>
    <subcellularLocation>
        <location evidence="3">Microsome membrane</location>
        <topology evidence="3">Peripheral membrane protein</topology>
    </subcellularLocation>
</comment>
<comment type="cofactor">
    <cofactor evidence="1">
        <name>heme</name>
        <dbReference type="ChEBI" id="CHEBI:30413"/>
    </cofactor>
</comment>
<keyword evidence="13" id="KW-0472">Membrane</keyword>